<dbReference type="Proteomes" id="UP000198744">
    <property type="component" value="Unassembled WGS sequence"/>
</dbReference>
<dbReference type="STRING" id="43775.SAMN04489760_12012"/>
<organism evidence="1 2">
    <name type="scientific">Syntrophus gentianae</name>
    <dbReference type="NCBI Taxonomy" id="43775"/>
    <lineage>
        <taxon>Bacteria</taxon>
        <taxon>Pseudomonadati</taxon>
        <taxon>Thermodesulfobacteriota</taxon>
        <taxon>Syntrophia</taxon>
        <taxon>Syntrophales</taxon>
        <taxon>Syntrophaceae</taxon>
        <taxon>Syntrophus</taxon>
    </lineage>
</organism>
<reference evidence="1 2" key="1">
    <citation type="submission" date="2016-10" db="EMBL/GenBank/DDBJ databases">
        <authorList>
            <person name="de Groot N.N."/>
        </authorList>
    </citation>
    <scope>NUCLEOTIDE SEQUENCE [LARGE SCALE GENOMIC DNA]</scope>
    <source>
        <strain evidence="1 2">DSM 8423</strain>
    </source>
</reference>
<dbReference type="AlphaFoldDB" id="A0A1H7Z5K9"/>
<name>A0A1H7Z5K9_9BACT</name>
<sequence length="69" mass="8139">MTWIWHAPATDSLSFDLSIALSKMWINPCHYLFIRLLSQSKNFELPKNHPIPDCMIAPFDLQFYKISVR</sequence>
<dbReference type="EMBL" id="FOBS01000020">
    <property type="protein sequence ID" value="SEM52838.1"/>
    <property type="molecule type" value="Genomic_DNA"/>
</dbReference>
<evidence type="ECO:0000313" key="1">
    <source>
        <dbReference type="EMBL" id="SEM52838.1"/>
    </source>
</evidence>
<accession>A0A1H7Z5K9</accession>
<gene>
    <name evidence="1" type="ORF">SAMN04489760_12012</name>
</gene>
<proteinExistence type="predicted"/>
<evidence type="ECO:0000313" key="2">
    <source>
        <dbReference type="Proteomes" id="UP000198744"/>
    </source>
</evidence>
<protein>
    <submittedName>
        <fullName evidence="1">Uncharacterized protein</fullName>
    </submittedName>
</protein>
<keyword evidence="2" id="KW-1185">Reference proteome</keyword>